<dbReference type="Pfam" id="PF01479">
    <property type="entry name" value="S4"/>
    <property type="match status" value="1"/>
</dbReference>
<feature type="domain" description="RNA-binding S4" evidence="6">
    <location>
        <begin position="16"/>
        <end position="78"/>
    </location>
</feature>
<evidence type="ECO:0000256" key="2">
    <source>
        <dbReference type="ARBA" id="ARBA00022884"/>
    </source>
</evidence>
<comment type="similarity">
    <text evidence="1">Belongs to the HSP15 family.</text>
</comment>
<keyword evidence="8" id="KW-1185">Reference proteome</keyword>
<evidence type="ECO:0000256" key="4">
    <source>
        <dbReference type="PROSITE-ProRule" id="PRU00182"/>
    </source>
</evidence>
<evidence type="ECO:0000313" key="7">
    <source>
        <dbReference type="EMBL" id="WUV50194.1"/>
    </source>
</evidence>
<evidence type="ECO:0000256" key="3">
    <source>
        <dbReference type="ARBA" id="ARBA00023125"/>
    </source>
</evidence>
<dbReference type="Gene3D" id="3.10.290.10">
    <property type="entry name" value="RNA-binding S4 domain"/>
    <property type="match status" value="1"/>
</dbReference>
<dbReference type="SUPFAM" id="SSF55174">
    <property type="entry name" value="Alpha-L RNA-binding motif"/>
    <property type="match status" value="1"/>
</dbReference>
<evidence type="ECO:0000313" key="8">
    <source>
        <dbReference type="Proteomes" id="UP001432062"/>
    </source>
</evidence>
<sequence length="135" mass="14765">MAPAQPTTKNTAPNQARVDSWTWAVRLFKTRSAAAEACRGGHVRVNGVAAKPAQPVRPGDEVRVRAGGIERIVIVERVITKRVGPPIAAQCLIDRSPPPPPQEILVAAPRRDRGSGRPTKRERRETDRLLGRTDN</sequence>
<dbReference type="InterPro" id="IPR002942">
    <property type="entry name" value="S4_RNA-bd"/>
</dbReference>
<dbReference type="InterPro" id="IPR025708">
    <property type="entry name" value="HSP15"/>
</dbReference>
<name>A0ABZ1Z8B2_9NOCA</name>
<keyword evidence="2 4" id="KW-0694">RNA-binding</keyword>
<accession>A0ABZ1Z8B2</accession>
<dbReference type="PIRSF" id="PIRSF016821">
    <property type="entry name" value="HSP15"/>
    <property type="match status" value="1"/>
</dbReference>
<reference evidence="7" key="1">
    <citation type="submission" date="2022-10" db="EMBL/GenBank/DDBJ databases">
        <title>The complete genomes of actinobacterial strains from the NBC collection.</title>
        <authorList>
            <person name="Joergensen T.S."/>
            <person name="Alvarez Arevalo M."/>
            <person name="Sterndorff E.B."/>
            <person name="Faurdal D."/>
            <person name="Vuksanovic O."/>
            <person name="Mourched A.-S."/>
            <person name="Charusanti P."/>
            <person name="Shaw S."/>
            <person name="Blin K."/>
            <person name="Weber T."/>
        </authorList>
    </citation>
    <scope>NUCLEOTIDE SEQUENCE</scope>
    <source>
        <strain evidence="7">NBC_01482</strain>
    </source>
</reference>
<dbReference type="EMBL" id="CP109441">
    <property type="protein sequence ID" value="WUV50194.1"/>
    <property type="molecule type" value="Genomic_DNA"/>
</dbReference>
<gene>
    <name evidence="7" type="ORF">OG563_19570</name>
</gene>
<dbReference type="PROSITE" id="PS50889">
    <property type="entry name" value="S4"/>
    <property type="match status" value="1"/>
</dbReference>
<feature type="compositionally biased region" description="Basic and acidic residues" evidence="5">
    <location>
        <begin position="122"/>
        <end position="135"/>
    </location>
</feature>
<dbReference type="Proteomes" id="UP001432062">
    <property type="component" value="Chromosome"/>
</dbReference>
<proteinExistence type="inferred from homology"/>
<feature type="region of interest" description="Disordered" evidence="5">
    <location>
        <begin position="90"/>
        <end position="135"/>
    </location>
</feature>
<dbReference type="CDD" id="cd00165">
    <property type="entry name" value="S4"/>
    <property type="match status" value="1"/>
</dbReference>
<protein>
    <submittedName>
        <fullName evidence="7">RNA-binding S4 domain-containing protein</fullName>
    </submittedName>
</protein>
<evidence type="ECO:0000256" key="1">
    <source>
        <dbReference type="ARBA" id="ARBA00008396"/>
    </source>
</evidence>
<dbReference type="RefSeq" id="WP_327094887.1">
    <property type="nucleotide sequence ID" value="NZ_CP109149.1"/>
</dbReference>
<dbReference type="SMART" id="SM00363">
    <property type="entry name" value="S4"/>
    <property type="match status" value="1"/>
</dbReference>
<dbReference type="InterPro" id="IPR036986">
    <property type="entry name" value="S4_RNA-bd_sf"/>
</dbReference>
<evidence type="ECO:0000256" key="5">
    <source>
        <dbReference type="SAM" id="MobiDB-lite"/>
    </source>
</evidence>
<keyword evidence="3" id="KW-0238">DNA-binding</keyword>
<evidence type="ECO:0000259" key="6">
    <source>
        <dbReference type="SMART" id="SM00363"/>
    </source>
</evidence>
<organism evidence="7 8">
    <name type="scientific">Nocardia vinacea</name>
    <dbReference type="NCBI Taxonomy" id="96468"/>
    <lineage>
        <taxon>Bacteria</taxon>
        <taxon>Bacillati</taxon>
        <taxon>Actinomycetota</taxon>
        <taxon>Actinomycetes</taxon>
        <taxon>Mycobacteriales</taxon>
        <taxon>Nocardiaceae</taxon>
        <taxon>Nocardia</taxon>
    </lineage>
</organism>